<evidence type="ECO:0000256" key="2">
    <source>
        <dbReference type="SAM" id="MobiDB-lite"/>
    </source>
</evidence>
<dbReference type="RefSeq" id="WP_219505278.1">
    <property type="nucleotide sequence ID" value="NZ_JAHXDN010000005.1"/>
</dbReference>
<organism evidence="4 5">
    <name type="scientific">Roseobacter insulae</name>
    <dbReference type="NCBI Taxonomy" id="2859783"/>
    <lineage>
        <taxon>Bacteria</taxon>
        <taxon>Pseudomonadati</taxon>
        <taxon>Pseudomonadota</taxon>
        <taxon>Alphaproteobacteria</taxon>
        <taxon>Rhodobacterales</taxon>
        <taxon>Roseobacteraceae</taxon>
        <taxon>Roseobacter</taxon>
    </lineage>
</organism>
<dbReference type="Pfam" id="PF05065">
    <property type="entry name" value="Phage_capsid"/>
    <property type="match status" value="1"/>
</dbReference>
<dbReference type="Proteomes" id="UP001138661">
    <property type="component" value="Unassembled WGS sequence"/>
</dbReference>
<evidence type="ECO:0000313" key="4">
    <source>
        <dbReference type="EMBL" id="MBW4709578.1"/>
    </source>
</evidence>
<dbReference type="InterPro" id="IPR024455">
    <property type="entry name" value="Phage_capsid"/>
</dbReference>
<name>A0A9X1FXQ6_9RHOB</name>
<sequence>MTFKIAARSTRAGEIVSAPAEDSREVEISFSSEAPILRAFWDEDAGEIRHYHEVLGHAPGEVDLSRLNTGAAPLLKDHEARIDSQIGVVVRAWTAEGRGRAVVRFSTNAAADDVLARVRVGDVTCVSVGYGITQAEKDGMAEDGRPIVRAVNWTPREISFVAIPADPSVGYGRADQSDVETLSITESKDMTKPNNTPAPVTDEQRAAPAPAPAAPATPAADPAAEIARALTDERTRTAEIEAIGERFDMPAEAVRKAKDNGTTADQFRKLVMDTIDNSEAEATRAGAAKIGMTDNEIRAFSLLNVVRYLDNPTDRNRERAAFEIEASRAAAQAAGKDPEGLFVPADVMMDANFARAATTPATAGGHLVATDHLSGSFIGLLRNRLALAGLGVRMLSGLQGNVDIPKQTGGSTTYWVGEGDDGTDSDITVGVVSMSPHTMAIAVPITRRLLKQADPSAEALVRMDLIEQAALSVDQAALTGFASPDSPEALRAKLIAAGGDRVVTWADTTGNLPDFKEMVQLETNVNAANADESAMSYIYGAKMSGHLKTTQEFASEGRPIERGREVNGYSRTRSNQVADAEAFFGAWNNLVIGMWGGLDMRTDRSTLAKSDGVVLRAFQDLDVAVRNLEGFTLGKAA</sequence>
<evidence type="ECO:0000256" key="1">
    <source>
        <dbReference type="ARBA" id="ARBA00004328"/>
    </source>
</evidence>
<reference evidence="4" key="1">
    <citation type="submission" date="2021-07" db="EMBL/GenBank/DDBJ databases">
        <title>Roseobacter insulae sp. nov., isolated from a tidal flat.</title>
        <authorList>
            <person name="Park S."/>
            <person name="Yoon J.-H."/>
        </authorList>
    </citation>
    <scope>NUCLEOTIDE SEQUENCE</scope>
    <source>
        <strain evidence="4">YSTF-M11</strain>
    </source>
</reference>
<dbReference type="AlphaFoldDB" id="A0A9X1FXQ6"/>
<feature type="domain" description="Phage capsid-like C-terminal" evidence="3">
    <location>
        <begin position="366"/>
        <end position="635"/>
    </location>
</feature>
<comment type="subcellular location">
    <subcellularLocation>
        <location evidence="1">Virion</location>
    </subcellularLocation>
</comment>
<evidence type="ECO:0000259" key="3">
    <source>
        <dbReference type="Pfam" id="PF05065"/>
    </source>
</evidence>
<dbReference type="InterPro" id="IPR054612">
    <property type="entry name" value="Phage_capsid-like_C"/>
</dbReference>
<dbReference type="NCBIfam" id="TIGR01554">
    <property type="entry name" value="major_cap_HK97"/>
    <property type="match status" value="1"/>
</dbReference>
<accession>A0A9X1FXQ6</accession>
<dbReference type="EMBL" id="JAHXDN010000005">
    <property type="protein sequence ID" value="MBW4709578.1"/>
    <property type="molecule type" value="Genomic_DNA"/>
</dbReference>
<proteinExistence type="predicted"/>
<evidence type="ECO:0000313" key="5">
    <source>
        <dbReference type="Proteomes" id="UP001138661"/>
    </source>
</evidence>
<comment type="caution">
    <text evidence="4">The sequence shown here is derived from an EMBL/GenBank/DDBJ whole genome shotgun (WGS) entry which is preliminary data.</text>
</comment>
<feature type="region of interest" description="Disordered" evidence="2">
    <location>
        <begin position="182"/>
        <end position="222"/>
    </location>
</feature>
<protein>
    <submittedName>
        <fullName evidence="4">Phage major capsid protein</fullName>
    </submittedName>
</protein>
<gene>
    <name evidence="4" type="ORF">KX928_17465</name>
</gene>
<keyword evidence="5" id="KW-1185">Reference proteome</keyword>